<name>A0AAN8EKM4_9EURO</name>
<dbReference type="SUPFAM" id="SSF52096">
    <property type="entry name" value="ClpP/crotonase"/>
    <property type="match status" value="1"/>
</dbReference>
<dbReference type="Pfam" id="PF00378">
    <property type="entry name" value="ECH_1"/>
    <property type="match status" value="1"/>
</dbReference>
<dbReference type="InterPro" id="IPR001753">
    <property type="entry name" value="Enoyl-CoA_hydra/iso"/>
</dbReference>
<accession>A0AAN8EKM4</accession>
<dbReference type="CDD" id="cd06558">
    <property type="entry name" value="crotonase-like"/>
    <property type="match status" value="1"/>
</dbReference>
<comment type="caution">
    <text evidence="4">The sequence shown here is derived from an EMBL/GenBank/DDBJ whole genome shotgun (WGS) entry which is preliminary data.</text>
</comment>
<dbReference type="Gene3D" id="1.10.12.10">
    <property type="entry name" value="Lyase 2-enoyl-coa Hydratase, Chain A, domain 2"/>
    <property type="match status" value="1"/>
</dbReference>
<dbReference type="InterPro" id="IPR051053">
    <property type="entry name" value="ECH/Chromodomain_protein"/>
</dbReference>
<dbReference type="InterPro" id="IPR029045">
    <property type="entry name" value="ClpP/crotonase-like_dom_sf"/>
</dbReference>
<reference evidence="4 5" key="1">
    <citation type="submission" date="2022-12" db="EMBL/GenBank/DDBJ databases">
        <title>Genomic features and morphological characterization of a novel Knufia sp. strain isolated from spacecraft assembly facility.</title>
        <authorList>
            <person name="Teixeira M."/>
            <person name="Chander A.M."/>
            <person name="Stajich J.E."/>
            <person name="Venkateswaran K."/>
        </authorList>
    </citation>
    <scope>NUCLEOTIDE SEQUENCE [LARGE SCALE GENOMIC DNA]</scope>
    <source>
        <strain evidence="4 5">FJI-L2-BK-P2</strain>
    </source>
</reference>
<keyword evidence="3" id="KW-0413">Isomerase</keyword>
<keyword evidence="2" id="KW-0576">Peroxisome</keyword>
<dbReference type="GO" id="GO:0004165">
    <property type="term" value="F:delta(3)-delta(2)-enoyl-CoA isomerase activity"/>
    <property type="evidence" value="ECO:0007669"/>
    <property type="project" value="UniProtKB-ARBA"/>
</dbReference>
<evidence type="ECO:0000256" key="3">
    <source>
        <dbReference type="ARBA" id="ARBA00023235"/>
    </source>
</evidence>
<proteinExistence type="predicted"/>
<evidence type="ECO:0000256" key="2">
    <source>
        <dbReference type="ARBA" id="ARBA00023140"/>
    </source>
</evidence>
<gene>
    <name evidence="4" type="ORF">OHC33_001149</name>
</gene>
<keyword evidence="5" id="KW-1185">Reference proteome</keyword>
<protein>
    <recommendedName>
        <fullName evidence="6">Enoyl-CoA hydratase</fullName>
    </recommendedName>
</protein>
<evidence type="ECO:0000313" key="5">
    <source>
        <dbReference type="Proteomes" id="UP001316803"/>
    </source>
</evidence>
<dbReference type="PANTHER" id="PTHR43684:SF1">
    <property type="entry name" value="ENOYL-COA DELTA ISOMERASE 2"/>
    <property type="match status" value="1"/>
</dbReference>
<dbReference type="InterPro" id="IPR014748">
    <property type="entry name" value="Enoyl-CoA_hydra_C"/>
</dbReference>
<dbReference type="AlphaFoldDB" id="A0AAN8EKM4"/>
<comment type="subcellular location">
    <subcellularLocation>
        <location evidence="1">Peroxisome</location>
    </subcellularLocation>
</comment>
<dbReference type="Gene3D" id="3.90.226.10">
    <property type="entry name" value="2-enoyl-CoA Hydratase, Chain A, domain 1"/>
    <property type="match status" value="1"/>
</dbReference>
<dbReference type="EMBL" id="JAKLMC020000002">
    <property type="protein sequence ID" value="KAK5957959.1"/>
    <property type="molecule type" value="Genomic_DNA"/>
</dbReference>
<evidence type="ECO:0000256" key="1">
    <source>
        <dbReference type="ARBA" id="ARBA00004275"/>
    </source>
</evidence>
<evidence type="ECO:0000313" key="4">
    <source>
        <dbReference type="EMBL" id="KAK5957959.1"/>
    </source>
</evidence>
<dbReference type="GO" id="GO:0005777">
    <property type="term" value="C:peroxisome"/>
    <property type="evidence" value="ECO:0007669"/>
    <property type="project" value="UniProtKB-SubCell"/>
</dbReference>
<dbReference type="Proteomes" id="UP001316803">
    <property type="component" value="Unassembled WGS sequence"/>
</dbReference>
<sequence>MSTSTPPKLQHVAIETEDGIAIVKYNRPKAGNALNTPTLKDILAGLQWAEQDPNTRIIITTGEGKFYTAGLDLLDPVNQGPDSTISDEFVDVLSQIHKTLINTNKLTIAAVNGPAPGWGTSSLGLHDLVYSTPDAIFFTPFVQWGLCAEGCSSHTFKSIMGRQKASALILAGQRMTPQELDSAGLITKIMGKEEFMESVLDVARGAVKLPPKSLLLNKELMMRGTREELLRVNEVELGVLREQTRGKESKDAIRGFAEAQARKKAQSKAKL</sequence>
<evidence type="ECO:0008006" key="6">
    <source>
        <dbReference type="Google" id="ProtNLM"/>
    </source>
</evidence>
<organism evidence="4 5">
    <name type="scientific">Knufia fluminis</name>
    <dbReference type="NCBI Taxonomy" id="191047"/>
    <lineage>
        <taxon>Eukaryota</taxon>
        <taxon>Fungi</taxon>
        <taxon>Dikarya</taxon>
        <taxon>Ascomycota</taxon>
        <taxon>Pezizomycotina</taxon>
        <taxon>Eurotiomycetes</taxon>
        <taxon>Chaetothyriomycetidae</taxon>
        <taxon>Chaetothyriales</taxon>
        <taxon>Trichomeriaceae</taxon>
        <taxon>Knufia</taxon>
    </lineage>
</organism>
<dbReference type="PANTHER" id="PTHR43684">
    <property type="match status" value="1"/>
</dbReference>